<keyword evidence="2" id="KW-0539">Nucleus</keyword>
<dbReference type="InterPro" id="IPR007219">
    <property type="entry name" value="XnlR_reg_dom"/>
</dbReference>
<dbReference type="GO" id="GO:0000981">
    <property type="term" value="F:DNA-binding transcription factor activity, RNA polymerase II-specific"/>
    <property type="evidence" value="ECO:0007669"/>
    <property type="project" value="InterPro"/>
</dbReference>
<dbReference type="GO" id="GO:0006351">
    <property type="term" value="P:DNA-templated transcription"/>
    <property type="evidence" value="ECO:0007669"/>
    <property type="project" value="InterPro"/>
</dbReference>
<dbReference type="OrthoDB" id="39175at2759"/>
<protein>
    <recommendedName>
        <fullName evidence="3">Zn(2)-C6 fungal-type domain-containing protein</fullName>
    </recommendedName>
</protein>
<dbReference type="Pfam" id="PF00172">
    <property type="entry name" value="Zn_clus"/>
    <property type="match status" value="1"/>
</dbReference>
<evidence type="ECO:0000256" key="2">
    <source>
        <dbReference type="ARBA" id="ARBA00023242"/>
    </source>
</evidence>
<dbReference type="SUPFAM" id="SSF57701">
    <property type="entry name" value="Zn2/Cys6 DNA-binding domain"/>
    <property type="match status" value="1"/>
</dbReference>
<comment type="caution">
    <text evidence="4">The sequence shown here is derived from an EMBL/GenBank/DDBJ whole genome shotgun (WGS) entry which is preliminary data.</text>
</comment>
<dbReference type="CDD" id="cd12148">
    <property type="entry name" value="fungal_TF_MHR"/>
    <property type="match status" value="1"/>
</dbReference>
<reference evidence="4" key="1">
    <citation type="submission" date="2020-01" db="EMBL/GenBank/DDBJ databases">
        <authorList>
            <consortium name="DOE Joint Genome Institute"/>
            <person name="Haridas S."/>
            <person name="Albert R."/>
            <person name="Binder M."/>
            <person name="Bloem J."/>
            <person name="Labutti K."/>
            <person name="Salamov A."/>
            <person name="Andreopoulos B."/>
            <person name="Baker S.E."/>
            <person name="Barry K."/>
            <person name="Bills G."/>
            <person name="Bluhm B.H."/>
            <person name="Cannon C."/>
            <person name="Castanera R."/>
            <person name="Culley D.E."/>
            <person name="Daum C."/>
            <person name="Ezra D."/>
            <person name="Gonzalez J.B."/>
            <person name="Henrissat B."/>
            <person name="Kuo A."/>
            <person name="Liang C."/>
            <person name="Lipzen A."/>
            <person name="Lutzoni F."/>
            <person name="Magnuson J."/>
            <person name="Mondo S."/>
            <person name="Nolan M."/>
            <person name="Ohm R."/>
            <person name="Pangilinan J."/>
            <person name="Park H.-J."/>
            <person name="Ramirez L."/>
            <person name="Alfaro M."/>
            <person name="Sun H."/>
            <person name="Tritt A."/>
            <person name="Yoshinaga Y."/>
            <person name="Zwiers L.-H."/>
            <person name="Turgeon B.G."/>
            <person name="Goodwin S.B."/>
            <person name="Spatafora J.W."/>
            <person name="Crous P.W."/>
            <person name="Grigoriev I.V."/>
        </authorList>
    </citation>
    <scope>NUCLEOTIDE SEQUENCE</scope>
    <source>
        <strain evidence="4">CBS 394.84</strain>
    </source>
</reference>
<dbReference type="InterPro" id="IPR001138">
    <property type="entry name" value="Zn2Cys6_DnaBD"/>
</dbReference>
<dbReference type="SMART" id="SM00066">
    <property type="entry name" value="GAL4"/>
    <property type="match status" value="1"/>
</dbReference>
<sequence length="559" mass="63025">MPPIASRRGRRIASKACDICRERKVQCVFEDERTACRRCSQGNTECTFLKERRARGPPPRTITTALTLPVGELLVEHLCPRDVFLAIIDDYLDLVWPLLPLVHRPGFRAALSKHSYATDSTSFRLCITLCAVTVASMPRKFEQYGGSRYSDVAAMVDRACHLVLLSRVQSAPDWQNQPSMSSMIVSIMLSMASHYAGRHNQGWSYASEAIQFFQALELFRKEGYEKLTVLEGELCKRAFWVLYIIQIHDRLSFIVPHTGLSFNPLYTDWEYLLPSELEDEEIPTQELLSMNDHRSAMDTDFEGRPLPVISGFIALIKVFLCVVDFLSNGFPGAPPQAYAMTSGSLQTLAYPASPTEHPEFAPSPASFRSTVDLNSLLRILRRLQRVIEELPHELKIPTRDNQIHAQNAEFSPVKANQFDIMRANIHVTSLYIQSKILEVCLGAFTCSRAADENHASPEDDLRSTTSGNGSRTQLWQFRESIAHELLHVLRFCSSRTLEANGSSMIVKIREIAATLLDNDHELDATSELEEQSRQYVVHFAGILADLDHMGYSTIIPPSF</sequence>
<keyword evidence="5" id="KW-1185">Reference proteome</keyword>
<name>A0A9P4GMX4_9PLEO</name>
<dbReference type="PROSITE" id="PS00463">
    <property type="entry name" value="ZN2_CY6_FUNGAL_1"/>
    <property type="match status" value="1"/>
</dbReference>
<dbReference type="Gene3D" id="4.10.240.10">
    <property type="entry name" value="Zn(2)-C6 fungal-type DNA-binding domain"/>
    <property type="match status" value="1"/>
</dbReference>
<dbReference type="PROSITE" id="PS50048">
    <property type="entry name" value="ZN2_CY6_FUNGAL_2"/>
    <property type="match status" value="1"/>
</dbReference>
<dbReference type="RefSeq" id="XP_040790799.1">
    <property type="nucleotide sequence ID" value="XM_040935935.1"/>
</dbReference>
<evidence type="ECO:0000259" key="3">
    <source>
        <dbReference type="PROSITE" id="PS50048"/>
    </source>
</evidence>
<keyword evidence="1" id="KW-0479">Metal-binding</keyword>
<dbReference type="GO" id="GO:0008270">
    <property type="term" value="F:zinc ion binding"/>
    <property type="evidence" value="ECO:0007669"/>
    <property type="project" value="InterPro"/>
</dbReference>
<accession>A0A9P4GMX4</accession>
<dbReference type="PANTHER" id="PTHR31668:SF30">
    <property type="entry name" value="ZN(II)2CYS6 TRANSCRIPTION FACTOR (EUROFUNG)"/>
    <property type="match status" value="1"/>
</dbReference>
<dbReference type="GO" id="GO:0003677">
    <property type="term" value="F:DNA binding"/>
    <property type="evidence" value="ECO:0007669"/>
    <property type="project" value="InterPro"/>
</dbReference>
<dbReference type="Proteomes" id="UP000800039">
    <property type="component" value="Unassembled WGS sequence"/>
</dbReference>
<evidence type="ECO:0000256" key="1">
    <source>
        <dbReference type="ARBA" id="ARBA00022723"/>
    </source>
</evidence>
<dbReference type="InterPro" id="IPR036864">
    <property type="entry name" value="Zn2-C6_fun-type_DNA-bd_sf"/>
</dbReference>
<feature type="domain" description="Zn(2)-C6 fungal-type" evidence="3">
    <location>
        <begin position="16"/>
        <end position="48"/>
    </location>
</feature>
<organism evidence="4 5">
    <name type="scientific">Cucurbitaria berberidis CBS 394.84</name>
    <dbReference type="NCBI Taxonomy" id="1168544"/>
    <lineage>
        <taxon>Eukaryota</taxon>
        <taxon>Fungi</taxon>
        <taxon>Dikarya</taxon>
        <taxon>Ascomycota</taxon>
        <taxon>Pezizomycotina</taxon>
        <taxon>Dothideomycetes</taxon>
        <taxon>Pleosporomycetidae</taxon>
        <taxon>Pleosporales</taxon>
        <taxon>Pleosporineae</taxon>
        <taxon>Cucurbitariaceae</taxon>
        <taxon>Cucurbitaria</taxon>
    </lineage>
</organism>
<dbReference type="Pfam" id="PF04082">
    <property type="entry name" value="Fungal_trans"/>
    <property type="match status" value="1"/>
</dbReference>
<evidence type="ECO:0000313" key="4">
    <source>
        <dbReference type="EMBL" id="KAF1848236.1"/>
    </source>
</evidence>
<dbReference type="AlphaFoldDB" id="A0A9P4GMX4"/>
<proteinExistence type="predicted"/>
<evidence type="ECO:0000313" key="5">
    <source>
        <dbReference type="Proteomes" id="UP000800039"/>
    </source>
</evidence>
<dbReference type="GeneID" id="63853186"/>
<dbReference type="CDD" id="cd00067">
    <property type="entry name" value="GAL4"/>
    <property type="match status" value="1"/>
</dbReference>
<gene>
    <name evidence="4" type="ORF">K460DRAFT_393358</name>
</gene>
<dbReference type="InterPro" id="IPR050797">
    <property type="entry name" value="Carb_Metab_Trans_Reg"/>
</dbReference>
<dbReference type="PANTHER" id="PTHR31668">
    <property type="entry name" value="GLUCOSE TRANSPORT TRANSCRIPTION REGULATOR RGT1-RELATED-RELATED"/>
    <property type="match status" value="1"/>
</dbReference>
<dbReference type="EMBL" id="ML976615">
    <property type="protein sequence ID" value="KAF1848236.1"/>
    <property type="molecule type" value="Genomic_DNA"/>
</dbReference>